<dbReference type="InterPro" id="IPR025683">
    <property type="entry name" value="Protein_beta"/>
</dbReference>
<name>A0AB73H193_9XANT</name>
<dbReference type="AlphaFoldDB" id="A0AB73H193"/>
<dbReference type="EMBL" id="JACIIQ010000015">
    <property type="protein sequence ID" value="MBB5671792.1"/>
    <property type="molecule type" value="Genomic_DNA"/>
</dbReference>
<organism evidence="1">
    <name type="scientific">Xanthomonas arboricola</name>
    <dbReference type="NCBI Taxonomy" id="56448"/>
    <lineage>
        <taxon>Bacteria</taxon>
        <taxon>Pseudomonadati</taxon>
        <taxon>Pseudomonadota</taxon>
        <taxon>Gammaproteobacteria</taxon>
        <taxon>Lysobacterales</taxon>
        <taxon>Lysobacteraceae</taxon>
        <taxon>Xanthomonas</taxon>
    </lineage>
</organism>
<dbReference type="RefSeq" id="WP_184578172.1">
    <property type="nucleotide sequence ID" value="NZ_JACIIQ010000015.1"/>
</dbReference>
<dbReference type="Proteomes" id="UP000528595">
    <property type="component" value="Unassembled WGS sequence"/>
</dbReference>
<accession>A0AB73H193</accession>
<proteinExistence type="predicted"/>
<protein>
    <submittedName>
        <fullName evidence="1">Uncharacterized protein</fullName>
    </submittedName>
</protein>
<reference evidence="1" key="1">
    <citation type="submission" date="2020-08" db="EMBL/GenBank/DDBJ databases">
        <title>Studying the diversity of plant-associated saprophytic bacteria and their role in host health and plant-pathogen interactions.</title>
        <authorList>
            <person name="Potnis N."/>
        </authorList>
    </citation>
    <scope>NUCLEOTIDE SEQUENCE</scope>
    <source>
        <strain evidence="1">F21</strain>
    </source>
</reference>
<comment type="caution">
    <text evidence="1">The sequence shown here is derived from an EMBL/GenBank/DDBJ whole genome shotgun (WGS) entry which is preliminary data.</text>
</comment>
<evidence type="ECO:0000313" key="1">
    <source>
        <dbReference type="EMBL" id="MBB5671792.1"/>
    </source>
</evidence>
<dbReference type="Pfam" id="PF14350">
    <property type="entry name" value="Beta_protein"/>
    <property type="match status" value="1"/>
</dbReference>
<sequence length="360" mass="39884">MALRDIAAIPYAPVLELRPAEMLALESLPGKDKDLILPIFKLGPWGASHELDNSINRITQAYGRRPCVLALGDVDPRLMLRPVHQRLSQLASPQNGYANWCNFFTEKGNEGFIPCAQIANASEFDIQVGRLWALDRGLCLYINSLAMPFVSLICSNAAKITSGGSGVLVVLDFGKITALHSRNLDSFIRAFSDVRQSIPHAKIVFCGSSFPDMFTNISNQDIFEREIFGQISVAIGSGLIYGDRGSARSERQVGGSGQPAPRIDYPLDQQWNFHRSSAGGDRADQYETMARNLVAESYWDPALRVWGTQMIERTALGDTTAITSPARSTAVRINIHLHRQLHYGDHFGLYDTEDEWVDSL</sequence>
<gene>
    <name evidence="1" type="ORF">FHR65_003373</name>
</gene>